<dbReference type="Proteomes" id="UP000031515">
    <property type="component" value="Unassembled WGS sequence"/>
</dbReference>
<keyword evidence="6" id="KW-0282">Flagellum</keyword>
<evidence type="ECO:0000256" key="8">
    <source>
        <dbReference type="ARBA" id="ARBA00023212"/>
    </source>
</evidence>
<evidence type="ECO:0000256" key="2">
    <source>
        <dbReference type="ARBA" id="ARBA00004611"/>
    </source>
</evidence>
<keyword evidence="7" id="KW-0969">Cilium</keyword>
<dbReference type="PANTHER" id="PTHR31598">
    <property type="entry name" value="IQ DOMAIN-CONTAINING PROTEIN D"/>
    <property type="match status" value="1"/>
</dbReference>
<keyword evidence="12" id="KW-0175">Coiled coil</keyword>
<evidence type="ECO:0000256" key="5">
    <source>
        <dbReference type="ARBA" id="ARBA00022490"/>
    </source>
</evidence>
<dbReference type="InterPro" id="IPR000048">
    <property type="entry name" value="IQ_motif_EF-hand-BS"/>
</dbReference>
<reference evidence="13 14" key="1">
    <citation type="submission" date="2013-08" db="EMBL/GenBank/DDBJ databases">
        <title>Genome evolution of avian class.</title>
        <authorList>
            <person name="Zhang G."/>
            <person name="Li C."/>
        </authorList>
    </citation>
    <scope>NUCLEOTIDE SEQUENCE [LARGE SCALE GENOMIC DNA]</scope>
    <source>
        <strain evidence="13">M959</strain>
    </source>
</reference>
<evidence type="ECO:0000313" key="14">
    <source>
        <dbReference type="Proteomes" id="UP000031515"/>
    </source>
</evidence>
<reference evidence="14" key="2">
    <citation type="journal article" date="2014" name="Science">
        <title>Comparative genomics reveals insights into avian genome evolution and adaptation.</title>
        <authorList>
            <consortium name="Avian Genome Consortium"/>
            <person name="Zhang G."/>
            <person name="Li C."/>
            <person name="Li Q."/>
            <person name="Li B."/>
            <person name="Larkin D.M."/>
            <person name="Lee C."/>
            <person name="Storz J.F."/>
            <person name="Antunes A."/>
            <person name="Greenwold M.J."/>
            <person name="Meredith R.W."/>
            <person name="Odeen A."/>
            <person name="Cui J."/>
            <person name="Zhou Q."/>
            <person name="Xu L."/>
            <person name="Pan H."/>
            <person name="Wang Z."/>
            <person name="Jin L."/>
            <person name="Zhang P."/>
            <person name="Hu H."/>
            <person name="Yang W."/>
            <person name="Hu J."/>
            <person name="Xiao J."/>
            <person name="Yang Z."/>
            <person name="Liu Y."/>
            <person name="Xie Q."/>
            <person name="Yu H."/>
            <person name="Lian J."/>
            <person name="Wen P."/>
            <person name="Zhang F."/>
            <person name="Li H."/>
            <person name="Zeng Y."/>
            <person name="Xiong Z."/>
            <person name="Liu S."/>
            <person name="Zhou L."/>
            <person name="Huang Z."/>
            <person name="An N."/>
            <person name="Wang J."/>
            <person name="Zheng Q."/>
            <person name="Xiong Y."/>
            <person name="Wang G."/>
            <person name="Wang B."/>
            <person name="Wang J."/>
            <person name="Fan Y."/>
            <person name="da Fonseca R.R."/>
            <person name="Alfaro-Nunez A."/>
            <person name="Schubert M."/>
            <person name="Orlando L."/>
            <person name="Mourier T."/>
            <person name="Howard J.T."/>
            <person name="Ganapathy G."/>
            <person name="Pfenning A."/>
            <person name="Whitney O."/>
            <person name="Rivas M.V."/>
            <person name="Hara E."/>
            <person name="Smith J."/>
            <person name="Farre M."/>
            <person name="Narayan J."/>
            <person name="Slavov G."/>
            <person name="Romanov M.N."/>
            <person name="Borges R."/>
            <person name="Machado J.P."/>
            <person name="Khan I."/>
            <person name="Springer M.S."/>
            <person name="Gatesy J."/>
            <person name="Hoffmann F.G."/>
            <person name="Opazo J.C."/>
            <person name="Hastad O."/>
            <person name="Sawyer R.H."/>
            <person name="Kim H."/>
            <person name="Kim K.W."/>
            <person name="Kim H.J."/>
            <person name="Cho S."/>
            <person name="Li N."/>
            <person name="Huang Y."/>
            <person name="Bruford M.W."/>
            <person name="Zhan X."/>
            <person name="Dixon A."/>
            <person name="Bertelsen M.F."/>
            <person name="Derryberry E."/>
            <person name="Warren W."/>
            <person name="Wilson R.K."/>
            <person name="Li S."/>
            <person name="Ray D.A."/>
            <person name="Green R.E."/>
            <person name="O'Brien S.J."/>
            <person name="Griffin D."/>
            <person name="Johnson W.E."/>
            <person name="Haussler D."/>
            <person name="Ryder O.A."/>
            <person name="Willerslev E."/>
            <person name="Graves G.R."/>
            <person name="Alstrom P."/>
            <person name="Fjeldsa J."/>
            <person name="Mindell D.P."/>
            <person name="Edwards S.V."/>
            <person name="Braun E.L."/>
            <person name="Rahbek C."/>
            <person name="Burt D.W."/>
            <person name="Houde P."/>
            <person name="Zhang Y."/>
            <person name="Yang H."/>
            <person name="Wang J."/>
            <person name="Jarvis E.D."/>
            <person name="Gilbert M.T."/>
            <person name="Wang J."/>
        </authorList>
    </citation>
    <scope>NUCLEOTIDE SEQUENCE [LARGE SCALE GENOMIC DNA]</scope>
</reference>
<keyword evidence="5" id="KW-0963">Cytoplasm</keyword>
<comment type="function">
    <text evidence="1">Component of the nexin-dynein regulatory complex (N-DRC), a key regulator of ciliary/flagellar motility which maintains the alignment and integrity of the distal axoneme and regulates microtubule sliding in motile axonemes.</text>
</comment>
<keyword evidence="8" id="KW-0206">Cytoskeleton</keyword>
<name>A0A093BSS7_CHAPE</name>
<evidence type="ECO:0000256" key="3">
    <source>
        <dbReference type="ARBA" id="ARBA00009071"/>
    </source>
</evidence>
<keyword evidence="14" id="KW-1185">Reference proteome</keyword>
<evidence type="ECO:0000256" key="7">
    <source>
        <dbReference type="ARBA" id="ARBA00023069"/>
    </source>
</evidence>
<keyword evidence="9" id="KW-0966">Cell projection</keyword>
<comment type="subunit">
    <text evidence="11">Component of the nexin-dynein regulatory complex (N-DRC). Interacts with CFAP52.</text>
</comment>
<dbReference type="AlphaFoldDB" id="A0A093BSS7"/>
<dbReference type="SMART" id="SM00015">
    <property type="entry name" value="IQ"/>
    <property type="match status" value="1"/>
</dbReference>
<evidence type="ECO:0000256" key="9">
    <source>
        <dbReference type="ARBA" id="ARBA00023273"/>
    </source>
</evidence>
<dbReference type="InterPro" id="IPR042815">
    <property type="entry name" value="DRC10"/>
</dbReference>
<gene>
    <name evidence="13" type="ORF">M959_03073</name>
</gene>
<dbReference type="Gene3D" id="1.20.5.190">
    <property type="match status" value="1"/>
</dbReference>
<feature type="non-terminal residue" evidence="13">
    <location>
        <position position="390"/>
    </location>
</feature>
<accession>A0A093BSS7</accession>
<evidence type="ECO:0000256" key="6">
    <source>
        <dbReference type="ARBA" id="ARBA00022846"/>
    </source>
</evidence>
<evidence type="ECO:0000313" key="13">
    <source>
        <dbReference type="EMBL" id="KFU94707.1"/>
    </source>
</evidence>
<dbReference type="PROSITE" id="PS50096">
    <property type="entry name" value="IQ"/>
    <property type="match status" value="1"/>
</dbReference>
<feature type="coiled-coil region" evidence="12">
    <location>
        <begin position="293"/>
        <end position="362"/>
    </location>
</feature>
<evidence type="ECO:0000256" key="12">
    <source>
        <dbReference type="SAM" id="Coils"/>
    </source>
</evidence>
<evidence type="ECO:0000256" key="4">
    <source>
        <dbReference type="ARBA" id="ARBA00021752"/>
    </source>
</evidence>
<dbReference type="PANTHER" id="PTHR31598:SF1">
    <property type="entry name" value="DYNEIN REGULATORY COMPLEX PROTEIN 10"/>
    <property type="match status" value="1"/>
</dbReference>
<evidence type="ECO:0000256" key="1">
    <source>
        <dbReference type="ARBA" id="ARBA00003029"/>
    </source>
</evidence>
<comment type="subcellular location">
    <subcellularLocation>
        <location evidence="2">Cytoplasm</location>
        <location evidence="2">Cytoskeleton</location>
        <location evidence="2">Flagellum axoneme</location>
    </subcellularLocation>
</comment>
<evidence type="ECO:0000256" key="11">
    <source>
        <dbReference type="ARBA" id="ARBA00046836"/>
    </source>
</evidence>
<dbReference type="EMBL" id="KN127046">
    <property type="protein sequence ID" value="KFU94707.1"/>
    <property type="molecule type" value="Genomic_DNA"/>
</dbReference>
<sequence>MKMFEPGQIKTDSLEMKRISTVLDKMIDKLELSGLIPRIIDSLDNFAGILGPEMIHNLSEHQKLSKEVEQLLASSGERDTTGAEQQPGCLCSLEQQLKRSLRNILRLLLVKPSLCQALKHQILVGESPAEVFIKAFGEFRSFMLEKLLMSPVEEEEKIGLEADISLRIKDNTEAITALQAELAAAIQTRDEELRISLAGTTLSCVPLTVALSLIQSWRETQGSLTGFQSTLCKSNSVPSASSGKSLLLPEKETPQPLWAACPRALSPSQERRNRSCFVFQRKSRMETEIANWIQKYHTDLEEKQAEYDELQAAYVEEQAQLVQLTEKHAVLFQEYSQIEEERRLLQEKKDQALQEFKTMTRAATLIQAFWRGYFVRTLLKSKKKKKGKGK</sequence>
<dbReference type="Pfam" id="PF00612">
    <property type="entry name" value="IQ"/>
    <property type="match status" value="1"/>
</dbReference>
<organism evidence="13 14">
    <name type="scientific">Chaetura pelagica</name>
    <name type="common">Chimney swift</name>
    <name type="synonym">Hirundo pelagica</name>
    <dbReference type="NCBI Taxonomy" id="8897"/>
    <lineage>
        <taxon>Eukaryota</taxon>
        <taxon>Metazoa</taxon>
        <taxon>Chordata</taxon>
        <taxon>Craniata</taxon>
        <taxon>Vertebrata</taxon>
        <taxon>Euteleostomi</taxon>
        <taxon>Archelosauria</taxon>
        <taxon>Archosauria</taxon>
        <taxon>Dinosauria</taxon>
        <taxon>Saurischia</taxon>
        <taxon>Theropoda</taxon>
        <taxon>Coelurosauria</taxon>
        <taxon>Aves</taxon>
        <taxon>Neognathae</taxon>
        <taxon>Neoaves</taxon>
        <taxon>Strisores</taxon>
        <taxon>Apodiformes</taxon>
        <taxon>Apodidae</taxon>
        <taxon>Apodinae</taxon>
        <taxon>Chaetura</taxon>
    </lineage>
</organism>
<evidence type="ECO:0000256" key="10">
    <source>
        <dbReference type="ARBA" id="ARBA00032180"/>
    </source>
</evidence>
<comment type="similarity">
    <text evidence="3">Belongs to the DRC10 family.</text>
</comment>
<protein>
    <recommendedName>
        <fullName evidence="4">Dynein regulatory complex protein 10</fullName>
    </recommendedName>
    <alternativeName>
        <fullName evidence="10">IQ domain-containing protein D</fullName>
    </alternativeName>
</protein>
<dbReference type="CDD" id="cd23767">
    <property type="entry name" value="IQCD"/>
    <property type="match status" value="1"/>
</dbReference>
<proteinExistence type="inferred from homology"/>